<name>A0A0H5RGM0_9EUKA</name>
<organism evidence="1">
    <name type="scientific">Spongospora subterranea</name>
    <dbReference type="NCBI Taxonomy" id="70186"/>
    <lineage>
        <taxon>Eukaryota</taxon>
        <taxon>Sar</taxon>
        <taxon>Rhizaria</taxon>
        <taxon>Endomyxa</taxon>
        <taxon>Phytomyxea</taxon>
        <taxon>Plasmodiophorida</taxon>
        <taxon>Plasmodiophoridae</taxon>
        <taxon>Spongospora</taxon>
    </lineage>
</organism>
<proteinExistence type="predicted"/>
<accession>A0A0H5RGM0</accession>
<dbReference type="EMBL" id="HACM01012434">
    <property type="protein sequence ID" value="CRZ12876.1"/>
    <property type="molecule type" value="Transcribed_RNA"/>
</dbReference>
<feature type="non-terminal residue" evidence="1">
    <location>
        <position position="1"/>
    </location>
</feature>
<reference evidence="1" key="1">
    <citation type="submission" date="2015-04" db="EMBL/GenBank/DDBJ databases">
        <title>The genome sequence of the plant pathogenic Rhizarian Plasmodiophora brassicae reveals insights in its biotrophic life cycle and the origin of chitin synthesis.</title>
        <authorList>
            <person name="Schwelm A."/>
            <person name="Fogelqvist J."/>
            <person name="Knaust A."/>
            <person name="Julke S."/>
            <person name="Lilja T."/>
            <person name="Dhandapani V."/>
            <person name="Bonilla-Rosso G."/>
            <person name="Karlsson M."/>
            <person name="Shevchenko A."/>
            <person name="Choi S.R."/>
            <person name="Kim H.G."/>
            <person name="Park J.Y."/>
            <person name="Lim Y.P."/>
            <person name="Ludwig-Muller J."/>
            <person name="Dixelius C."/>
        </authorList>
    </citation>
    <scope>NUCLEOTIDE SEQUENCE</scope>
    <source>
        <tissue evidence="1">Potato root galls</tissue>
    </source>
</reference>
<evidence type="ECO:0000313" key="1">
    <source>
        <dbReference type="EMBL" id="CRZ12876.1"/>
    </source>
</evidence>
<protein>
    <submittedName>
        <fullName evidence="1">Uncharacterized protein</fullName>
    </submittedName>
</protein>
<dbReference type="AlphaFoldDB" id="A0A0H5RGM0"/>
<sequence length="102" mass="11716">CFLNLTTVLSNFIRRLKSLPRLFAFFILSHGFDEYKIYVSCYWRLNLTFLTTRAGHNINAMDWNRSNRYLLAAGYGPVEFADSAKNGKQGTCHRITSFTVPG</sequence>